<comment type="similarity">
    <text evidence="1">Belongs to the peptidase S1 family. Snake venom subfamily.</text>
</comment>
<evidence type="ECO:0000256" key="5">
    <source>
        <dbReference type="ARBA" id="ARBA00022825"/>
    </source>
</evidence>
<keyword evidence="2 8" id="KW-0645">Protease</keyword>
<feature type="domain" description="Peptidase S1" evidence="10">
    <location>
        <begin position="78"/>
        <end position="323"/>
    </location>
</feature>
<dbReference type="SMART" id="SM00020">
    <property type="entry name" value="Tryp_SPc"/>
    <property type="match status" value="2"/>
</dbReference>
<protein>
    <submittedName>
        <fullName evidence="12">Polyserase-2-like</fullName>
    </submittedName>
</protein>
<proteinExistence type="inferred from homology"/>
<dbReference type="FunFam" id="2.40.10.10:FF:000024">
    <property type="entry name" value="Serine protease 53"/>
    <property type="match status" value="2"/>
</dbReference>
<dbReference type="GeneID" id="113418508"/>
<dbReference type="GO" id="GO:0006508">
    <property type="term" value="P:proteolysis"/>
    <property type="evidence" value="ECO:0007669"/>
    <property type="project" value="UniProtKB-KW"/>
</dbReference>
<organism evidence="11 12">
    <name type="scientific">Notechis scutatus</name>
    <name type="common">mainland tiger snake</name>
    <dbReference type="NCBI Taxonomy" id="8663"/>
    <lineage>
        <taxon>Eukaryota</taxon>
        <taxon>Metazoa</taxon>
        <taxon>Chordata</taxon>
        <taxon>Craniata</taxon>
        <taxon>Vertebrata</taxon>
        <taxon>Euteleostomi</taxon>
        <taxon>Lepidosauria</taxon>
        <taxon>Squamata</taxon>
        <taxon>Bifurcata</taxon>
        <taxon>Unidentata</taxon>
        <taxon>Episquamata</taxon>
        <taxon>Toxicofera</taxon>
        <taxon>Serpentes</taxon>
        <taxon>Colubroidea</taxon>
        <taxon>Elapidae</taxon>
        <taxon>Hydrophiinae</taxon>
        <taxon>Notechis</taxon>
    </lineage>
</organism>
<dbReference type="KEGG" id="nss:113418508"/>
<dbReference type="PROSITE" id="PS00134">
    <property type="entry name" value="TRYPSIN_HIS"/>
    <property type="match status" value="1"/>
</dbReference>
<dbReference type="GO" id="GO:0005576">
    <property type="term" value="C:extracellular region"/>
    <property type="evidence" value="ECO:0007669"/>
    <property type="project" value="UniProtKB-ARBA"/>
</dbReference>
<feature type="domain" description="Peptidase S1" evidence="10">
    <location>
        <begin position="328"/>
        <end position="559"/>
    </location>
</feature>
<sequence length="656" mass="71171">MNALSLKSIIVEREDELVKNLLNQYQKIEKLTGTELLWKPFRSQQKTTMTFSPIVLMVWFLHLTRLQGCKKSLISTRIVGGQPASEGSWPWQAGFSLLNVTFCGGTLIDENWVLTAAHCFIWIPEAIDGVFVGLGDHQLMNPSNNSEKFAIRQIIPHPNYTGNDNMFDIALVELNSTVKFTKYILPMCLPESSVKFPDNTSCWITGWGSTTSRGDLNPLQTLQEVELSIINTDICNSVYNLLNISILPHSPVMPSMICAGSLNGGKDSCQGDSGGPMVCKCDESDNWLLAGIVSWGAGCGMAGVPGVYTSVAHYADWIQLHIPHIKFSECTHESNSVGHSTPAFNVGHNIVLFLISVKLIFFSSPGDTYVALLGAHQLRNLSTDVVFVMVKKIILHPDFNGKAASLGDIALIQLETPVDFTNSIMPICLPTSSENFSTETDCWVTGWGTIKYEVPLPFPLTLQEVQVSLINQNICSQIYNSFPVLGKDAIKDDMICAGYPNSGKDSCQGDSGGPLTCQLQGRWTQAGIVSWGIGCASTTFPGVYTSVPYYSDWIKYVMEENMSNKSNSSNIPTQTISTPGVSSQTISTPGVSSQNISTPGVSSQNISTPGVSSQNVTNLVITTQTVSDPVVSTQNGSNLLVPMLVVLLLSIGLAVI</sequence>
<dbReference type="GO" id="GO:0004252">
    <property type="term" value="F:serine-type endopeptidase activity"/>
    <property type="evidence" value="ECO:0007669"/>
    <property type="project" value="InterPro"/>
</dbReference>
<dbReference type="CDD" id="cd00190">
    <property type="entry name" value="Tryp_SPc"/>
    <property type="match status" value="2"/>
</dbReference>
<dbReference type="Proteomes" id="UP000504612">
    <property type="component" value="Unplaced"/>
</dbReference>
<dbReference type="PANTHER" id="PTHR24253:SF144">
    <property type="entry name" value="CHYMOTRYPSIN-LIKE PROTEASE CTRL-1-RELATED"/>
    <property type="match status" value="1"/>
</dbReference>
<dbReference type="RefSeq" id="XP_026533193.1">
    <property type="nucleotide sequence ID" value="XM_026677408.1"/>
</dbReference>
<evidence type="ECO:0000256" key="4">
    <source>
        <dbReference type="ARBA" id="ARBA00022801"/>
    </source>
</evidence>
<dbReference type="PRINTS" id="PR00722">
    <property type="entry name" value="CHYMOTRYPSIN"/>
</dbReference>
<keyword evidence="6" id="KW-1015">Disulfide bond</keyword>
<keyword evidence="5 8" id="KW-0720">Serine protease</keyword>
<dbReference type="InterPro" id="IPR009003">
    <property type="entry name" value="Peptidase_S1_PA"/>
</dbReference>
<dbReference type="Gene3D" id="2.40.10.10">
    <property type="entry name" value="Trypsin-like serine proteases"/>
    <property type="match status" value="3"/>
</dbReference>
<dbReference type="InterPro" id="IPR043504">
    <property type="entry name" value="Peptidase_S1_PA_chymotrypsin"/>
</dbReference>
<evidence type="ECO:0000256" key="8">
    <source>
        <dbReference type="RuleBase" id="RU363034"/>
    </source>
</evidence>
<name>A0A6J1UXN7_9SAUR</name>
<keyword evidence="11" id="KW-1185">Reference proteome</keyword>
<dbReference type="Pfam" id="PF00089">
    <property type="entry name" value="Trypsin"/>
    <property type="match status" value="2"/>
</dbReference>
<evidence type="ECO:0000256" key="6">
    <source>
        <dbReference type="ARBA" id="ARBA00023157"/>
    </source>
</evidence>
<evidence type="ECO:0000256" key="1">
    <source>
        <dbReference type="ARBA" id="ARBA00009228"/>
    </source>
</evidence>
<evidence type="ECO:0000259" key="10">
    <source>
        <dbReference type="PROSITE" id="PS50240"/>
    </source>
</evidence>
<dbReference type="InterPro" id="IPR018114">
    <property type="entry name" value="TRYPSIN_HIS"/>
</dbReference>
<reference evidence="12" key="1">
    <citation type="submission" date="2025-08" db="UniProtKB">
        <authorList>
            <consortium name="RefSeq"/>
        </authorList>
    </citation>
    <scope>IDENTIFICATION</scope>
</reference>
<evidence type="ECO:0000313" key="12">
    <source>
        <dbReference type="RefSeq" id="XP_026533193.1"/>
    </source>
</evidence>
<evidence type="ECO:0000256" key="2">
    <source>
        <dbReference type="ARBA" id="ARBA00022670"/>
    </source>
</evidence>
<evidence type="ECO:0000256" key="7">
    <source>
        <dbReference type="ARBA" id="ARBA00023180"/>
    </source>
</evidence>
<dbReference type="GO" id="GO:0035821">
    <property type="term" value="P:modulation of process of another organism"/>
    <property type="evidence" value="ECO:0007669"/>
    <property type="project" value="UniProtKB-ARBA"/>
</dbReference>
<accession>A0A6J1UXN7</accession>
<evidence type="ECO:0000313" key="11">
    <source>
        <dbReference type="Proteomes" id="UP000504612"/>
    </source>
</evidence>
<dbReference type="InterPro" id="IPR033116">
    <property type="entry name" value="TRYPSIN_SER"/>
</dbReference>
<dbReference type="InterPro" id="IPR001314">
    <property type="entry name" value="Peptidase_S1A"/>
</dbReference>
<dbReference type="SUPFAM" id="SSF50494">
    <property type="entry name" value="Trypsin-like serine proteases"/>
    <property type="match status" value="2"/>
</dbReference>
<dbReference type="PANTHER" id="PTHR24253">
    <property type="entry name" value="TRANSMEMBRANE PROTEASE SERINE"/>
    <property type="match status" value="1"/>
</dbReference>
<dbReference type="AlphaFoldDB" id="A0A6J1UXN7"/>
<keyword evidence="3" id="KW-0732">Signal</keyword>
<dbReference type="PROSITE" id="PS50240">
    <property type="entry name" value="TRYPSIN_DOM"/>
    <property type="match status" value="2"/>
</dbReference>
<gene>
    <name evidence="12" type="primary">LOC113418508</name>
</gene>
<dbReference type="InterPro" id="IPR001254">
    <property type="entry name" value="Trypsin_dom"/>
</dbReference>
<evidence type="ECO:0000256" key="3">
    <source>
        <dbReference type="ARBA" id="ARBA00022729"/>
    </source>
</evidence>
<feature type="region of interest" description="Disordered" evidence="9">
    <location>
        <begin position="588"/>
        <end position="609"/>
    </location>
</feature>
<keyword evidence="4 8" id="KW-0378">Hydrolase</keyword>
<keyword evidence="7" id="KW-0325">Glycoprotein</keyword>
<dbReference type="PROSITE" id="PS00135">
    <property type="entry name" value="TRYPSIN_SER"/>
    <property type="match status" value="2"/>
</dbReference>
<evidence type="ECO:0000256" key="9">
    <source>
        <dbReference type="SAM" id="MobiDB-lite"/>
    </source>
</evidence>